<evidence type="ECO:0000313" key="2">
    <source>
        <dbReference type="Proteomes" id="UP000712600"/>
    </source>
</evidence>
<name>A0A8S9S112_BRACR</name>
<sequence length="94" mass="10669">MVWPDSSFFSPQCEINFMTNEPIAPYKPPSMPLPYLSSTIQSSRDLQCFRKLSAPKYQMIALEPDLNWSPLLIDSQKFLGLATETNVIASNLEK</sequence>
<comment type="caution">
    <text evidence="1">The sequence shown here is derived from an EMBL/GenBank/DDBJ whole genome shotgun (WGS) entry which is preliminary data.</text>
</comment>
<evidence type="ECO:0000313" key="1">
    <source>
        <dbReference type="EMBL" id="KAF3586790.1"/>
    </source>
</evidence>
<protein>
    <submittedName>
        <fullName evidence="1">Uncharacterized protein</fullName>
    </submittedName>
</protein>
<dbReference type="Proteomes" id="UP000712600">
    <property type="component" value="Unassembled WGS sequence"/>
</dbReference>
<gene>
    <name evidence="1" type="ORF">F2Q69_00032256</name>
</gene>
<dbReference type="EMBL" id="QGKX02000088">
    <property type="protein sequence ID" value="KAF3586790.1"/>
    <property type="molecule type" value="Genomic_DNA"/>
</dbReference>
<dbReference type="AlphaFoldDB" id="A0A8S9S112"/>
<accession>A0A8S9S112</accession>
<organism evidence="1 2">
    <name type="scientific">Brassica cretica</name>
    <name type="common">Mustard</name>
    <dbReference type="NCBI Taxonomy" id="69181"/>
    <lineage>
        <taxon>Eukaryota</taxon>
        <taxon>Viridiplantae</taxon>
        <taxon>Streptophyta</taxon>
        <taxon>Embryophyta</taxon>
        <taxon>Tracheophyta</taxon>
        <taxon>Spermatophyta</taxon>
        <taxon>Magnoliopsida</taxon>
        <taxon>eudicotyledons</taxon>
        <taxon>Gunneridae</taxon>
        <taxon>Pentapetalae</taxon>
        <taxon>rosids</taxon>
        <taxon>malvids</taxon>
        <taxon>Brassicales</taxon>
        <taxon>Brassicaceae</taxon>
        <taxon>Brassiceae</taxon>
        <taxon>Brassica</taxon>
    </lineage>
</organism>
<proteinExistence type="predicted"/>
<reference evidence="1" key="1">
    <citation type="submission" date="2019-12" db="EMBL/GenBank/DDBJ databases">
        <title>Genome sequencing and annotation of Brassica cretica.</title>
        <authorList>
            <person name="Studholme D.J."/>
            <person name="Sarris P."/>
        </authorList>
    </citation>
    <scope>NUCLEOTIDE SEQUENCE</scope>
    <source>
        <strain evidence="1">PFS-109/04</strain>
        <tissue evidence="1">Leaf</tissue>
    </source>
</reference>